<dbReference type="Gene3D" id="3.40.50.300">
    <property type="entry name" value="P-loop containing nucleotide triphosphate hydrolases"/>
    <property type="match status" value="1"/>
</dbReference>
<comment type="catalytic activity">
    <reaction evidence="2">
        <text>Hydrolysis of proteins in presence of ATP.</text>
        <dbReference type="EC" id="3.4.21.53"/>
    </reaction>
</comment>
<dbReference type="InterPro" id="IPR008269">
    <property type="entry name" value="Lon_proteolytic"/>
</dbReference>
<dbReference type="GO" id="GO:0004176">
    <property type="term" value="F:ATP-dependent peptidase activity"/>
    <property type="evidence" value="ECO:0007669"/>
    <property type="project" value="UniProtKB-UniRule"/>
</dbReference>
<evidence type="ECO:0000313" key="5">
    <source>
        <dbReference type="Proteomes" id="UP000183952"/>
    </source>
</evidence>
<dbReference type="InterPro" id="IPR014721">
    <property type="entry name" value="Ribsml_uS5_D2-typ_fold_subgr"/>
</dbReference>
<sequence>MIKKLEYEEVKFKFSLDNIKLDEINEDNPIEMVNIYRSIKPFISCKNDYSYGIWGKFDEFSIKNFCKYLKEKSYKREAEDIVIYNEEGIRKPYFLPWGDGARLKSAVEELKNAYGISLLTFQNNTESYMEDEDIQRLIRKKDEIIESIRSMAKERGLEIDYKHNTFNFIPIVNGEKITEEGFERLSFNDRYVIMENIKYMKNKAMTSLASISDLNTEYRNMIKNKFIHFLNTEINRTLQESKQSIGNRTWTFLQYINENIREYIVSEIDENTLVDEEAVIQILNMYCIDVIVDNKDGNTPIVYEDKPSYENLFGYMRPKTSWKENKQEYQYEIQAGSLLKANGGFLIVPITELLKEPTCYNYLKKVLRHRATCFNRDDVLTNIFQMPKPKCEDIAVDVNVILIGEEKYFYMMHKIDEEFGQIFKITLESQQNIEIDGEFRQELVSSIRYIGRSNNCLELKEEGYQELIRMLCRESDNRYKFVFDRGKIKDLLCAANISAKYRKKEAIECEDLYCGLLKKTQVEKEILNSFKENNVLLNVQGSKVGQINGISVIDLGYCSIGRPVRITCTCCKGRGNIIDVQRETSLSGKIHNKSLGILRGFLNALIGNYNGIPVDFNISFEQVYGMVEGDSASVAEALVIVSSFLKVPLKQSIAVTGSINQLGEVQVVGGINEKIEGYYNTSKIKGGEKCGILIPRGNIKNIVLNREVEEAVRKNEFSIYTMERFQDAVDLMLDKDEINFRSYDFIEEMQKEIKKYDKKEKNKY</sequence>
<dbReference type="PRINTS" id="PR00830">
    <property type="entry name" value="ENDOLAPTASE"/>
</dbReference>
<accession>A0A1M6L8B3</accession>
<dbReference type="STRING" id="1121331.SAMN02745248_00662"/>
<dbReference type="InterPro" id="IPR027417">
    <property type="entry name" value="P-loop_NTPase"/>
</dbReference>
<dbReference type="GO" id="GO:0030163">
    <property type="term" value="P:protein catabolic process"/>
    <property type="evidence" value="ECO:0007669"/>
    <property type="project" value="InterPro"/>
</dbReference>
<gene>
    <name evidence="4" type="ORF">SAMN02745248_00662</name>
</gene>
<feature type="active site" evidence="2">
    <location>
        <position position="674"/>
    </location>
</feature>
<dbReference type="GO" id="GO:0005524">
    <property type="term" value="F:ATP binding"/>
    <property type="evidence" value="ECO:0007669"/>
    <property type="project" value="InterPro"/>
</dbReference>
<dbReference type="InterPro" id="IPR027065">
    <property type="entry name" value="Lon_Prtase"/>
</dbReference>
<evidence type="ECO:0000256" key="1">
    <source>
        <dbReference type="ARBA" id="ARBA00022670"/>
    </source>
</evidence>
<dbReference type="Proteomes" id="UP000183952">
    <property type="component" value="Unassembled WGS sequence"/>
</dbReference>
<evidence type="ECO:0000259" key="3">
    <source>
        <dbReference type="PROSITE" id="PS51786"/>
    </source>
</evidence>
<dbReference type="PROSITE" id="PS51786">
    <property type="entry name" value="LON_PROTEOLYTIC"/>
    <property type="match status" value="1"/>
</dbReference>
<dbReference type="GO" id="GO:0006508">
    <property type="term" value="P:proteolysis"/>
    <property type="evidence" value="ECO:0007669"/>
    <property type="project" value="UniProtKB-KW"/>
</dbReference>
<feature type="active site" evidence="2">
    <location>
        <position position="631"/>
    </location>
</feature>
<dbReference type="EMBL" id="FRAD01000005">
    <property type="protein sequence ID" value="SHJ67394.1"/>
    <property type="molecule type" value="Genomic_DNA"/>
</dbReference>
<organism evidence="4 5">
    <name type="scientific">Hathewaya proteolytica DSM 3090</name>
    <dbReference type="NCBI Taxonomy" id="1121331"/>
    <lineage>
        <taxon>Bacteria</taxon>
        <taxon>Bacillati</taxon>
        <taxon>Bacillota</taxon>
        <taxon>Clostridia</taxon>
        <taxon>Eubacteriales</taxon>
        <taxon>Clostridiaceae</taxon>
        <taxon>Hathewaya</taxon>
    </lineage>
</organism>
<reference evidence="4 5" key="1">
    <citation type="submission" date="2016-11" db="EMBL/GenBank/DDBJ databases">
        <authorList>
            <person name="Jaros S."/>
            <person name="Januszkiewicz K."/>
            <person name="Wedrychowicz H."/>
        </authorList>
    </citation>
    <scope>NUCLEOTIDE SEQUENCE [LARGE SCALE GENOMIC DNA]</scope>
    <source>
        <strain evidence="4 5">DSM 3090</strain>
    </source>
</reference>
<feature type="domain" description="Lon proteolytic" evidence="3">
    <location>
        <begin position="541"/>
        <end position="735"/>
    </location>
</feature>
<name>A0A1M6L8B3_9CLOT</name>
<dbReference type="Pfam" id="PF05362">
    <property type="entry name" value="Lon_C"/>
    <property type="match status" value="1"/>
</dbReference>
<protein>
    <recommendedName>
        <fullName evidence="2">endopeptidase La</fullName>
        <ecNumber evidence="2">3.4.21.53</ecNumber>
    </recommendedName>
</protein>
<keyword evidence="2" id="KW-0720">Serine protease</keyword>
<dbReference type="PANTHER" id="PTHR10046">
    <property type="entry name" value="ATP DEPENDENT LON PROTEASE FAMILY MEMBER"/>
    <property type="match status" value="1"/>
</dbReference>
<comment type="similarity">
    <text evidence="2">Belongs to the peptidase S16 family.</text>
</comment>
<keyword evidence="1 2" id="KW-0645">Protease</keyword>
<keyword evidence="2" id="KW-0378">Hydrolase</keyword>
<proteinExistence type="inferred from homology"/>
<dbReference type="EC" id="3.4.21.53" evidence="2"/>
<dbReference type="GO" id="GO:0004252">
    <property type="term" value="F:serine-type endopeptidase activity"/>
    <property type="evidence" value="ECO:0007669"/>
    <property type="project" value="UniProtKB-UniRule"/>
</dbReference>
<dbReference type="Gene3D" id="3.30.230.10">
    <property type="match status" value="1"/>
</dbReference>
<dbReference type="InterPro" id="IPR041699">
    <property type="entry name" value="AAA_32"/>
</dbReference>
<evidence type="ECO:0000313" key="4">
    <source>
        <dbReference type="EMBL" id="SHJ67394.1"/>
    </source>
</evidence>
<evidence type="ECO:0000256" key="2">
    <source>
        <dbReference type="PROSITE-ProRule" id="PRU01122"/>
    </source>
</evidence>
<dbReference type="OrthoDB" id="9758568at2"/>
<dbReference type="SUPFAM" id="SSF54211">
    <property type="entry name" value="Ribosomal protein S5 domain 2-like"/>
    <property type="match status" value="1"/>
</dbReference>
<dbReference type="Pfam" id="PF13654">
    <property type="entry name" value="AAA_32"/>
    <property type="match status" value="1"/>
</dbReference>
<dbReference type="AlphaFoldDB" id="A0A1M6L8B3"/>
<keyword evidence="5" id="KW-1185">Reference proteome</keyword>
<dbReference type="RefSeq" id="WP_072902312.1">
    <property type="nucleotide sequence ID" value="NZ_FRAD01000005.1"/>
</dbReference>
<dbReference type="InterPro" id="IPR020568">
    <property type="entry name" value="Ribosomal_Su5_D2-typ_SF"/>
</dbReference>